<dbReference type="InterPro" id="IPR028096">
    <property type="entry name" value="EfeO_Cupredoxin"/>
</dbReference>
<comment type="subcellular location">
    <subcellularLocation>
        <location evidence="1">Periplasm</location>
    </subcellularLocation>
</comment>
<dbReference type="Pfam" id="PF13473">
    <property type="entry name" value="Cupredoxin_1"/>
    <property type="match status" value="1"/>
</dbReference>
<keyword evidence="8" id="KW-1185">Reference proteome</keyword>
<feature type="domain" description="EfeO-type cupredoxin-like" evidence="6">
    <location>
        <begin position="21"/>
        <end position="115"/>
    </location>
</feature>
<dbReference type="Proteomes" id="UP001057498">
    <property type="component" value="Chromosome"/>
</dbReference>
<accession>A0ABN6PR58</accession>
<evidence type="ECO:0000256" key="5">
    <source>
        <dbReference type="SAM" id="SignalP"/>
    </source>
</evidence>
<dbReference type="InterPro" id="IPR008972">
    <property type="entry name" value="Cupredoxin"/>
</dbReference>
<evidence type="ECO:0000313" key="7">
    <source>
        <dbReference type="EMBL" id="BDI07671.1"/>
    </source>
</evidence>
<organism evidence="7 8">
    <name type="scientific">Sphaerotilus microaerophilus</name>
    <dbReference type="NCBI Taxonomy" id="2914710"/>
    <lineage>
        <taxon>Bacteria</taxon>
        <taxon>Pseudomonadati</taxon>
        <taxon>Pseudomonadota</taxon>
        <taxon>Betaproteobacteria</taxon>
        <taxon>Burkholderiales</taxon>
        <taxon>Sphaerotilaceae</taxon>
        <taxon>Sphaerotilus</taxon>
    </lineage>
</organism>
<dbReference type="Gene3D" id="2.60.40.420">
    <property type="entry name" value="Cupredoxins - blue copper proteins"/>
    <property type="match status" value="1"/>
</dbReference>
<name>A0ABN6PR58_9BURK</name>
<evidence type="ECO:0000256" key="2">
    <source>
        <dbReference type="ARBA" id="ARBA00022448"/>
    </source>
</evidence>
<dbReference type="SUPFAM" id="SSF49503">
    <property type="entry name" value="Cupredoxins"/>
    <property type="match status" value="1"/>
</dbReference>
<feature type="signal peptide" evidence="5">
    <location>
        <begin position="1"/>
        <end position="27"/>
    </location>
</feature>
<evidence type="ECO:0000256" key="3">
    <source>
        <dbReference type="ARBA" id="ARBA00022764"/>
    </source>
</evidence>
<keyword evidence="2" id="KW-0813">Transport</keyword>
<dbReference type="InterPro" id="IPR006311">
    <property type="entry name" value="TAT_signal"/>
</dbReference>
<dbReference type="PRINTS" id="PR00155">
    <property type="entry name" value="AMICYANIN"/>
</dbReference>
<evidence type="ECO:0000259" key="6">
    <source>
        <dbReference type="Pfam" id="PF13473"/>
    </source>
</evidence>
<dbReference type="EMBL" id="AP025730">
    <property type="protein sequence ID" value="BDI07671.1"/>
    <property type="molecule type" value="Genomic_DNA"/>
</dbReference>
<dbReference type="InterPro" id="IPR002386">
    <property type="entry name" value="Amicyanin/Pseudoazurin"/>
</dbReference>
<dbReference type="PROSITE" id="PS51318">
    <property type="entry name" value="TAT"/>
    <property type="match status" value="1"/>
</dbReference>
<sequence>MPPLNRRRLCTALLAVGAGVLHAVAAAAEPAAAVVVVEIRDYQYLPASVTVKAGSIVRWVNREKRTTHSVRFLGPQGSESERLFPDDAWERRFDRPGRYPYECGPHPEMKGEVVVTE</sequence>
<dbReference type="PANTHER" id="PTHR36507">
    <property type="entry name" value="BLL1555 PROTEIN"/>
    <property type="match status" value="1"/>
</dbReference>
<evidence type="ECO:0000256" key="1">
    <source>
        <dbReference type="ARBA" id="ARBA00004418"/>
    </source>
</evidence>
<proteinExistence type="predicted"/>
<reference evidence="7" key="1">
    <citation type="submission" date="2022-04" db="EMBL/GenBank/DDBJ databases">
        <title>Whole genome sequence of Sphaerotilus sp. FB-5.</title>
        <authorList>
            <person name="Takeda M."/>
            <person name="Narihara S."/>
            <person name="Akimoto M."/>
            <person name="Akimoto R."/>
            <person name="Nishiyashiki S."/>
            <person name="Murakami T."/>
        </authorList>
    </citation>
    <scope>NUCLEOTIDE SEQUENCE</scope>
    <source>
        <strain evidence="7">FB-5</strain>
    </source>
</reference>
<keyword evidence="5" id="KW-0732">Signal</keyword>
<dbReference type="InterPro" id="IPR052721">
    <property type="entry name" value="ET_Amicyanin"/>
</dbReference>
<keyword evidence="4" id="KW-0249">Electron transport</keyword>
<dbReference type="PANTHER" id="PTHR36507:SF1">
    <property type="entry name" value="BLL1555 PROTEIN"/>
    <property type="match status" value="1"/>
</dbReference>
<evidence type="ECO:0000313" key="8">
    <source>
        <dbReference type="Proteomes" id="UP001057498"/>
    </source>
</evidence>
<protein>
    <recommendedName>
        <fullName evidence="6">EfeO-type cupredoxin-like domain-containing protein</fullName>
    </recommendedName>
</protein>
<evidence type="ECO:0000256" key="4">
    <source>
        <dbReference type="ARBA" id="ARBA00022982"/>
    </source>
</evidence>
<gene>
    <name evidence="7" type="ORF">CATMQ487_46410</name>
</gene>
<feature type="chain" id="PRO_5046176564" description="EfeO-type cupredoxin-like domain-containing protein" evidence="5">
    <location>
        <begin position="28"/>
        <end position="117"/>
    </location>
</feature>
<keyword evidence="3" id="KW-0574">Periplasm</keyword>
<dbReference type="RefSeq" id="WP_251970843.1">
    <property type="nucleotide sequence ID" value="NZ_AP025730.1"/>
</dbReference>